<dbReference type="Gene3D" id="1.50.10.10">
    <property type="match status" value="1"/>
</dbReference>
<dbReference type="PANTHER" id="PTHR12654:SF0">
    <property type="entry name" value="NON-LYSOSOMAL GLUCOSYLCERAMIDASE"/>
    <property type="match status" value="1"/>
</dbReference>
<proteinExistence type="predicted"/>
<dbReference type="InterPro" id="IPR006775">
    <property type="entry name" value="GH116_catalytic"/>
</dbReference>
<evidence type="ECO:0000259" key="2">
    <source>
        <dbReference type="Pfam" id="PF12215"/>
    </source>
</evidence>
<dbReference type="GO" id="GO:0005975">
    <property type="term" value="P:carbohydrate metabolic process"/>
    <property type="evidence" value="ECO:0007669"/>
    <property type="project" value="InterPro"/>
</dbReference>
<keyword evidence="4" id="KW-1185">Reference proteome</keyword>
<protein>
    <recommendedName>
        <fullName evidence="5">Beta-Glucocerebrosidase 2 N terminal</fullName>
    </recommendedName>
</protein>
<dbReference type="AlphaFoldDB" id="A0A5J5IKX4"/>
<dbReference type="RefSeq" id="WP_150413287.1">
    <property type="nucleotide sequence ID" value="NZ_VYQF01000001.1"/>
</dbReference>
<dbReference type="SUPFAM" id="SSF48208">
    <property type="entry name" value="Six-hairpin glycosidases"/>
    <property type="match status" value="1"/>
</dbReference>
<evidence type="ECO:0000313" key="3">
    <source>
        <dbReference type="EMBL" id="KAA9041198.1"/>
    </source>
</evidence>
<comment type="caution">
    <text evidence="3">The sequence shown here is derived from an EMBL/GenBank/DDBJ whole genome shotgun (WGS) entry which is preliminary data.</text>
</comment>
<evidence type="ECO:0000259" key="1">
    <source>
        <dbReference type="Pfam" id="PF04685"/>
    </source>
</evidence>
<dbReference type="GO" id="GO:0004553">
    <property type="term" value="F:hydrolase activity, hydrolyzing O-glycosyl compounds"/>
    <property type="evidence" value="ECO:0007669"/>
    <property type="project" value="InterPro"/>
</dbReference>
<reference evidence="3 4" key="1">
    <citation type="submission" date="2019-09" db="EMBL/GenBank/DDBJ databases">
        <title>Draft genome sequence of Ginsengibacter sp. BR5-29.</title>
        <authorList>
            <person name="Im W.-T."/>
        </authorList>
    </citation>
    <scope>NUCLEOTIDE SEQUENCE [LARGE SCALE GENOMIC DNA]</scope>
    <source>
        <strain evidence="3 4">BR5-29</strain>
    </source>
</reference>
<sequence length="897" mass="101445">MERRKFLKSTGLLTAAGFFAPRFPLTAGPFTKDDFLYTHFPSDKKLDSGWLQSLYDRGNATTYSKTKNELRYIGMPVGGICCGGVYVGGDGRLWLWDIFNQNQLGVITKTLPIKLEGFHKKEISNADGTLYLEPLTEASPLQQGFALSIKQNGSEIIKRLQQDDWDEVTFEATYPVATIKYIDQNLPLEVTLRAFSPFIPGNAKDSGMPATIQSISIKNLSGNSIEVEVLGWLENKILSATEKQHTDFDRINKVEETQSYKGVALQCTTVNHELEKTPDYGNMFFATLSKNALCIDDINTSKDPAAFKIKDLVKLSDNSPMAGIINNNKLEPGGELVIDFIISWYTPNIDFHYNDGHKDMTVTDADLHYYTNHCDSAASVAAYIAQNFPSLKRQTFLWKETWYDSTLPWWFLERTFLNISAIATSSTHRFQSGRYYAWEGVGCCHGNCTHVYQYAHAVSRIFPELERDTRERVDLGIGYDGTTGMIRIRGEKTGPSIDGQAGTILRIYREHQMNSDNTFLQRNWPKIKKAVEFVIMQDKNQDGMEDTPMENTLDALWHGEISWIVGLCIAAVRAGQAMAEEMNDKDFTTRCRQYVDKGSRNMETYLFNGEYFIHRPDPTVGKKEIGSFNTCHIDQVYGQCWAWQVNLGRILSKEKTMSALRALWKYNYMPDVGPYIAKHPGGRFYALAGEGGMIMNTNPGNDINPYGNAKAWQVGYFSECMSGFEHQVASHMMAEGMHQESLVLTRSIHDRYHAYKRNPFNEVECSDHYGRAMASYGTFISACGFTYHGPKGYIGFSPKLSPENFKAPFTVAEGWGTYSQQRDQNSFKAQLEIKHGRLSLRKFFANLDKNQKANNVEVMIGKKIISNHFKQTDTLCEISFNNAELINAGESLSIKIS</sequence>
<evidence type="ECO:0000313" key="4">
    <source>
        <dbReference type="Proteomes" id="UP000326903"/>
    </source>
</evidence>
<dbReference type="Pfam" id="PF04685">
    <property type="entry name" value="DUF608"/>
    <property type="match status" value="1"/>
</dbReference>
<dbReference type="EMBL" id="VYQF01000001">
    <property type="protein sequence ID" value="KAA9041198.1"/>
    <property type="molecule type" value="Genomic_DNA"/>
</dbReference>
<feature type="domain" description="Glycosyl-hydrolase family 116 N-terminal" evidence="2">
    <location>
        <begin position="74"/>
        <end position="389"/>
    </location>
</feature>
<dbReference type="Pfam" id="PF12215">
    <property type="entry name" value="Glyco_hydr_116N"/>
    <property type="match status" value="1"/>
</dbReference>
<name>A0A5J5IKX4_9BACT</name>
<accession>A0A5J5IKX4</accession>
<dbReference type="InterPro" id="IPR024462">
    <property type="entry name" value="GH116_N"/>
</dbReference>
<evidence type="ECO:0008006" key="5">
    <source>
        <dbReference type="Google" id="ProtNLM"/>
    </source>
</evidence>
<dbReference type="PANTHER" id="PTHR12654">
    <property type="entry name" value="BILE ACID BETA-GLUCOSIDASE-RELATED"/>
    <property type="match status" value="1"/>
</dbReference>
<feature type="domain" description="Glycosyl-hydrolase family 116 catalytic region" evidence="1">
    <location>
        <begin position="498"/>
        <end position="774"/>
    </location>
</feature>
<organism evidence="3 4">
    <name type="scientific">Ginsengibacter hankyongi</name>
    <dbReference type="NCBI Taxonomy" id="2607284"/>
    <lineage>
        <taxon>Bacteria</taxon>
        <taxon>Pseudomonadati</taxon>
        <taxon>Bacteroidota</taxon>
        <taxon>Chitinophagia</taxon>
        <taxon>Chitinophagales</taxon>
        <taxon>Chitinophagaceae</taxon>
        <taxon>Ginsengibacter</taxon>
    </lineage>
</organism>
<dbReference type="InterPro" id="IPR008928">
    <property type="entry name" value="6-hairpin_glycosidase_sf"/>
</dbReference>
<dbReference type="InterPro" id="IPR012341">
    <property type="entry name" value="6hp_glycosidase-like_sf"/>
</dbReference>
<gene>
    <name evidence="3" type="ORF">FW778_03955</name>
</gene>
<dbReference type="InterPro" id="IPR052566">
    <property type="entry name" value="Non-lysos_glucosylceramidase"/>
</dbReference>
<dbReference type="Proteomes" id="UP000326903">
    <property type="component" value="Unassembled WGS sequence"/>
</dbReference>